<dbReference type="OrthoDB" id="4169523at2"/>
<dbReference type="Gene3D" id="1.10.10.60">
    <property type="entry name" value="Homeodomain-like"/>
    <property type="match status" value="1"/>
</dbReference>
<evidence type="ECO:0000256" key="1">
    <source>
        <dbReference type="SAM" id="MobiDB-lite"/>
    </source>
</evidence>
<gene>
    <name evidence="2" type="ORF">EV383_4250</name>
</gene>
<name>A0A4Q7V1W9_PSEST</name>
<dbReference type="EMBL" id="SHKL01000001">
    <property type="protein sequence ID" value="RZT87331.1"/>
    <property type="molecule type" value="Genomic_DNA"/>
</dbReference>
<sequence length="210" mass="22506">MTTSPDRTELTLRRQRADRGGRGCSVVGCPRPHRGRGYCGRHYGRLRRHGDPLGGGPARARSAVGYAAAHRRVRAQRGPAAGRACAACTGPATLWSYDGTDPDEQTETGRGRRYSTDPARYRPLCRSCHRRATVRGAEAGGLDLERAVRLYRGGASARGIAVLLDVSPGTVLAALRAHGVAIRPRGRAPSTGRPAVPERRPCEQPSDEAP</sequence>
<dbReference type="Proteomes" id="UP000291591">
    <property type="component" value="Unassembled WGS sequence"/>
</dbReference>
<feature type="compositionally biased region" description="Basic and acidic residues" evidence="1">
    <location>
        <begin position="1"/>
        <end position="21"/>
    </location>
</feature>
<dbReference type="RefSeq" id="WP_130291501.1">
    <property type="nucleotide sequence ID" value="NZ_SHKL01000001.1"/>
</dbReference>
<dbReference type="AlphaFoldDB" id="A0A4Q7V1W9"/>
<comment type="caution">
    <text evidence="2">The sequence shown here is derived from an EMBL/GenBank/DDBJ whole genome shotgun (WGS) entry which is preliminary data.</text>
</comment>
<evidence type="ECO:0000313" key="2">
    <source>
        <dbReference type="EMBL" id="RZT87331.1"/>
    </source>
</evidence>
<organism evidence="2 3">
    <name type="scientific">Pseudonocardia sediminis</name>
    <dbReference type="NCBI Taxonomy" id="1397368"/>
    <lineage>
        <taxon>Bacteria</taxon>
        <taxon>Bacillati</taxon>
        <taxon>Actinomycetota</taxon>
        <taxon>Actinomycetes</taxon>
        <taxon>Pseudonocardiales</taxon>
        <taxon>Pseudonocardiaceae</taxon>
        <taxon>Pseudonocardia</taxon>
    </lineage>
</organism>
<accession>A0A4Q7V1W9</accession>
<proteinExistence type="predicted"/>
<feature type="region of interest" description="Disordered" evidence="1">
    <location>
        <begin position="1"/>
        <end position="23"/>
    </location>
</feature>
<evidence type="ECO:0000313" key="3">
    <source>
        <dbReference type="Proteomes" id="UP000291591"/>
    </source>
</evidence>
<reference evidence="2 3" key="1">
    <citation type="submission" date="2019-02" db="EMBL/GenBank/DDBJ databases">
        <title>Sequencing the genomes of 1000 actinobacteria strains.</title>
        <authorList>
            <person name="Klenk H.-P."/>
        </authorList>
    </citation>
    <scope>NUCLEOTIDE SEQUENCE [LARGE SCALE GENOMIC DNA]</scope>
    <source>
        <strain evidence="2 3">DSM 45779</strain>
    </source>
</reference>
<keyword evidence="3" id="KW-1185">Reference proteome</keyword>
<feature type="region of interest" description="Disordered" evidence="1">
    <location>
        <begin position="184"/>
        <end position="210"/>
    </location>
</feature>
<protein>
    <submittedName>
        <fullName evidence="2">Uncharacterized protein</fullName>
    </submittedName>
</protein>